<organism evidence="1 2">
    <name type="scientific">Lacticaseibacillus saniviri JCM 17471 = DSM 24301</name>
    <dbReference type="NCBI Taxonomy" id="1293598"/>
    <lineage>
        <taxon>Bacteria</taxon>
        <taxon>Bacillati</taxon>
        <taxon>Bacillota</taxon>
        <taxon>Bacilli</taxon>
        <taxon>Lactobacillales</taxon>
        <taxon>Lactobacillaceae</taxon>
        <taxon>Lacticaseibacillus</taxon>
    </lineage>
</organism>
<dbReference type="SFLD" id="SFLDG01135">
    <property type="entry name" value="C1.5.6:_HAD__Beta-PGM__Phospha"/>
    <property type="match status" value="1"/>
</dbReference>
<dbReference type="Gene3D" id="1.10.150.240">
    <property type="entry name" value="Putative phosphatase, domain 2"/>
    <property type="match status" value="1"/>
</dbReference>
<name>A0A0R2MY20_9LACO</name>
<dbReference type="EMBL" id="JQCE01000005">
    <property type="protein sequence ID" value="KRO18453.1"/>
    <property type="molecule type" value="Genomic_DNA"/>
</dbReference>
<dbReference type="InterPro" id="IPR036412">
    <property type="entry name" value="HAD-like_sf"/>
</dbReference>
<protein>
    <submittedName>
        <fullName evidence="1">Uncharacterized protein</fullName>
    </submittedName>
</protein>
<dbReference type="Proteomes" id="UP000050969">
    <property type="component" value="Unassembled WGS sequence"/>
</dbReference>
<dbReference type="SFLD" id="SFLDS00003">
    <property type="entry name" value="Haloacid_Dehalogenase"/>
    <property type="match status" value="1"/>
</dbReference>
<evidence type="ECO:0000313" key="2">
    <source>
        <dbReference type="Proteomes" id="UP000050969"/>
    </source>
</evidence>
<dbReference type="SFLD" id="SFLDG01129">
    <property type="entry name" value="C1.5:_HAD__Beta-PGM__Phosphata"/>
    <property type="match status" value="1"/>
</dbReference>
<dbReference type="SUPFAM" id="SSF56784">
    <property type="entry name" value="HAD-like"/>
    <property type="match status" value="1"/>
</dbReference>
<sequence length="219" mass="24119">MIKAVIFDMDGVLVDSEPETLKQRLGYFEQLGIEVTPELGAKMIGLNLSSLWPQVLPGKTEATYQQLQDEYVTYKHAHPFNYAAVMQPTVREFFDWLKKHGYRIAIASASDHEFIAMMGRQTGLADDIDVITSGTDFERSKPDPAVYLATLQKLGLDADEAVAVEDSAVGIQAAKAAGLVTFAVPIRDPRFAQDQGAADYRVPNLMAIHTYLQAEGGPR</sequence>
<dbReference type="Gene3D" id="3.40.50.1000">
    <property type="entry name" value="HAD superfamily/HAD-like"/>
    <property type="match status" value="1"/>
</dbReference>
<evidence type="ECO:0000313" key="1">
    <source>
        <dbReference type="EMBL" id="KRO18453.1"/>
    </source>
</evidence>
<dbReference type="RefSeq" id="WP_056992298.1">
    <property type="nucleotide sequence ID" value="NZ_JQCE01000005.1"/>
</dbReference>
<reference evidence="1 2" key="1">
    <citation type="journal article" date="2015" name="Genome Announc.">
        <title>Expanding the biotechnology potential of lactobacilli through comparative genomics of 213 strains and associated genera.</title>
        <authorList>
            <person name="Sun Z."/>
            <person name="Harris H.M."/>
            <person name="McCann A."/>
            <person name="Guo C."/>
            <person name="Argimon S."/>
            <person name="Zhang W."/>
            <person name="Yang X."/>
            <person name="Jeffery I.B."/>
            <person name="Cooney J.C."/>
            <person name="Kagawa T.F."/>
            <person name="Liu W."/>
            <person name="Song Y."/>
            <person name="Salvetti E."/>
            <person name="Wrobel A."/>
            <person name="Rasinkangas P."/>
            <person name="Parkhill J."/>
            <person name="Rea M.C."/>
            <person name="O'Sullivan O."/>
            <person name="Ritari J."/>
            <person name="Douillard F.P."/>
            <person name="Paul Ross R."/>
            <person name="Yang R."/>
            <person name="Briner A.E."/>
            <person name="Felis G.E."/>
            <person name="de Vos W.M."/>
            <person name="Barrangou R."/>
            <person name="Klaenhammer T.R."/>
            <person name="Caufield P.W."/>
            <person name="Cui Y."/>
            <person name="Zhang H."/>
            <person name="O'Toole P.W."/>
        </authorList>
    </citation>
    <scope>NUCLEOTIDE SEQUENCE [LARGE SCALE GENOMIC DNA]</scope>
    <source>
        <strain evidence="1 2">DSM 24301</strain>
    </source>
</reference>
<dbReference type="AlphaFoldDB" id="A0A0R2MY20"/>
<dbReference type="InterPro" id="IPR041492">
    <property type="entry name" value="HAD_2"/>
</dbReference>
<accession>A0A0R2MY20</accession>
<dbReference type="InterPro" id="IPR006439">
    <property type="entry name" value="HAD-SF_hydro_IA"/>
</dbReference>
<dbReference type="GO" id="GO:0005829">
    <property type="term" value="C:cytosol"/>
    <property type="evidence" value="ECO:0007669"/>
    <property type="project" value="TreeGrafter"/>
</dbReference>
<comment type="caution">
    <text evidence="1">The sequence shown here is derived from an EMBL/GenBank/DDBJ whole genome shotgun (WGS) entry which is preliminary data.</text>
</comment>
<dbReference type="PRINTS" id="PR00413">
    <property type="entry name" value="HADHALOGNASE"/>
</dbReference>
<dbReference type="NCBIfam" id="TIGR01509">
    <property type="entry name" value="HAD-SF-IA-v3"/>
    <property type="match status" value="1"/>
</dbReference>
<dbReference type="InterPro" id="IPR023198">
    <property type="entry name" value="PGP-like_dom2"/>
</dbReference>
<dbReference type="InterPro" id="IPR050155">
    <property type="entry name" value="HAD-like_hydrolase_sf"/>
</dbReference>
<dbReference type="PATRIC" id="fig|1293598.4.peg.1653"/>
<dbReference type="InterPro" id="IPR023214">
    <property type="entry name" value="HAD_sf"/>
</dbReference>
<keyword evidence="2" id="KW-1185">Reference proteome</keyword>
<dbReference type="GO" id="GO:0006281">
    <property type="term" value="P:DNA repair"/>
    <property type="evidence" value="ECO:0007669"/>
    <property type="project" value="TreeGrafter"/>
</dbReference>
<gene>
    <name evidence="1" type="ORF">IV56_GL001587</name>
</gene>
<proteinExistence type="predicted"/>
<dbReference type="Pfam" id="PF13419">
    <property type="entry name" value="HAD_2"/>
    <property type="match status" value="1"/>
</dbReference>
<dbReference type="GO" id="GO:0008967">
    <property type="term" value="F:phosphoglycolate phosphatase activity"/>
    <property type="evidence" value="ECO:0007669"/>
    <property type="project" value="TreeGrafter"/>
</dbReference>
<dbReference type="PANTHER" id="PTHR43434">
    <property type="entry name" value="PHOSPHOGLYCOLATE PHOSPHATASE"/>
    <property type="match status" value="1"/>
</dbReference>
<dbReference type="STRING" id="1293598.IV56_GL001587"/>
<dbReference type="PANTHER" id="PTHR43434:SF1">
    <property type="entry name" value="PHOSPHOGLYCOLATE PHOSPHATASE"/>
    <property type="match status" value="1"/>
</dbReference>